<reference evidence="1 2" key="1">
    <citation type="submission" date="2019-11" db="EMBL/GenBank/DDBJ databases">
        <title>Draft Genome Sequence of Plant Growth-Promoting Rhizosphere-Associated Bacteria.</title>
        <authorList>
            <person name="Vasilyev I.Y."/>
            <person name="Radchenko V."/>
            <person name="Ilnitskaya E.V."/>
        </authorList>
    </citation>
    <scope>NUCLEOTIDE SEQUENCE [LARGE SCALE GENOMIC DNA]</scope>
    <source>
        <strain evidence="1 2">VRA_07sq_f</strain>
    </source>
</reference>
<dbReference type="EMBL" id="WKKY01001531">
    <property type="protein sequence ID" value="MSE22780.1"/>
    <property type="molecule type" value="Genomic_DNA"/>
</dbReference>
<dbReference type="Gene3D" id="3.40.50.150">
    <property type="entry name" value="Vaccinia Virus protein VP39"/>
    <property type="match status" value="1"/>
</dbReference>
<dbReference type="Proteomes" id="UP000491237">
    <property type="component" value="Unassembled WGS sequence"/>
</dbReference>
<feature type="non-terminal residue" evidence="1">
    <location>
        <position position="1"/>
    </location>
</feature>
<organism evidence="1 2">
    <name type="scientific">Lentilactobacillus parabuchneri</name>
    <dbReference type="NCBI Taxonomy" id="152331"/>
    <lineage>
        <taxon>Bacteria</taxon>
        <taxon>Bacillati</taxon>
        <taxon>Bacillota</taxon>
        <taxon>Bacilli</taxon>
        <taxon>Lactobacillales</taxon>
        <taxon>Lactobacillaceae</taxon>
        <taxon>Lentilactobacillus</taxon>
    </lineage>
</organism>
<dbReference type="AlphaFoldDB" id="A0A844EPF6"/>
<dbReference type="GO" id="GO:0008168">
    <property type="term" value="F:methyltransferase activity"/>
    <property type="evidence" value="ECO:0007669"/>
    <property type="project" value="UniProtKB-KW"/>
</dbReference>
<protein>
    <submittedName>
        <fullName evidence="1">TlyA family rRNA (Cytidine-2'-O)-methyltransferase</fullName>
    </submittedName>
</protein>
<evidence type="ECO:0000313" key="2">
    <source>
        <dbReference type="Proteomes" id="UP000491237"/>
    </source>
</evidence>
<evidence type="ECO:0000313" key="1">
    <source>
        <dbReference type="EMBL" id="MSE22780.1"/>
    </source>
</evidence>
<sequence length="69" mass="7567">AVHRMVLEKILNFAVENGYSVLNLDYSPIKGGAGNIEFLVELQSVENPVMSAKVSIEKVIENAYSELKG</sequence>
<keyword evidence="1" id="KW-0489">Methyltransferase</keyword>
<proteinExistence type="predicted"/>
<gene>
    <name evidence="1" type="ORF">GKC44_16420</name>
</gene>
<dbReference type="InterPro" id="IPR029063">
    <property type="entry name" value="SAM-dependent_MTases_sf"/>
</dbReference>
<keyword evidence="1" id="KW-0808">Transferase</keyword>
<name>A0A844EPF6_9LACO</name>
<comment type="caution">
    <text evidence="1">The sequence shown here is derived from an EMBL/GenBank/DDBJ whole genome shotgun (WGS) entry which is preliminary data.</text>
</comment>
<accession>A0A844EPF6</accession>
<dbReference type="GO" id="GO:0032259">
    <property type="term" value="P:methylation"/>
    <property type="evidence" value="ECO:0007669"/>
    <property type="project" value="UniProtKB-KW"/>
</dbReference>